<organism evidence="1 2">
    <name type="scientific">Gordonia jinhuaensis</name>
    <dbReference type="NCBI Taxonomy" id="1517702"/>
    <lineage>
        <taxon>Bacteria</taxon>
        <taxon>Bacillati</taxon>
        <taxon>Actinomycetota</taxon>
        <taxon>Actinomycetes</taxon>
        <taxon>Mycobacteriales</taxon>
        <taxon>Gordoniaceae</taxon>
        <taxon>Gordonia</taxon>
    </lineage>
</organism>
<dbReference type="RefSeq" id="WP_188585320.1">
    <property type="nucleotide sequence ID" value="NZ_BMGC01000004.1"/>
</dbReference>
<dbReference type="Proteomes" id="UP000621454">
    <property type="component" value="Unassembled WGS sequence"/>
</dbReference>
<comment type="caution">
    <text evidence="1">The sequence shown here is derived from an EMBL/GenBank/DDBJ whole genome shotgun (WGS) entry which is preliminary data.</text>
</comment>
<accession>A0A916SY47</accession>
<sequence>MTDTTEGNIMSNNTITLNGIDYIPASEAGPKVESSKSIVILQRGWVFIGDLSKHGDEFTLSNAQNIQRWGTTDGLGQLALSGPTANTELKPAGTVRCHELTVVARLDVDESKW</sequence>
<evidence type="ECO:0000313" key="1">
    <source>
        <dbReference type="EMBL" id="GGB22399.1"/>
    </source>
</evidence>
<reference evidence="1" key="2">
    <citation type="submission" date="2020-09" db="EMBL/GenBank/DDBJ databases">
        <authorList>
            <person name="Sun Q."/>
            <person name="Zhou Y."/>
        </authorList>
    </citation>
    <scope>NUCLEOTIDE SEQUENCE</scope>
    <source>
        <strain evidence="1">CGMCC 1.12827</strain>
    </source>
</reference>
<keyword evidence="2" id="KW-1185">Reference proteome</keyword>
<reference evidence="1" key="1">
    <citation type="journal article" date="2014" name="Int. J. Syst. Evol. Microbiol.">
        <title>Complete genome sequence of Corynebacterium casei LMG S-19264T (=DSM 44701T), isolated from a smear-ripened cheese.</title>
        <authorList>
            <consortium name="US DOE Joint Genome Institute (JGI-PGF)"/>
            <person name="Walter F."/>
            <person name="Albersmeier A."/>
            <person name="Kalinowski J."/>
            <person name="Ruckert C."/>
        </authorList>
    </citation>
    <scope>NUCLEOTIDE SEQUENCE</scope>
    <source>
        <strain evidence="1">CGMCC 1.12827</strain>
    </source>
</reference>
<dbReference type="AlphaFoldDB" id="A0A916SY47"/>
<protein>
    <submittedName>
        <fullName evidence="1">Uncharacterized protein</fullName>
    </submittedName>
</protein>
<evidence type="ECO:0000313" key="2">
    <source>
        <dbReference type="Proteomes" id="UP000621454"/>
    </source>
</evidence>
<dbReference type="EMBL" id="BMGC01000004">
    <property type="protein sequence ID" value="GGB22399.1"/>
    <property type="molecule type" value="Genomic_DNA"/>
</dbReference>
<gene>
    <name evidence="1" type="ORF">GCM10011489_08230</name>
</gene>
<name>A0A916SY47_9ACTN</name>
<proteinExistence type="predicted"/>